<feature type="transmembrane region" description="Helical" evidence="2">
    <location>
        <begin position="123"/>
        <end position="143"/>
    </location>
</feature>
<dbReference type="InterPro" id="IPR009339">
    <property type="entry name" value="DUF998"/>
</dbReference>
<comment type="caution">
    <text evidence="3">The sequence shown here is derived from an EMBL/GenBank/DDBJ whole genome shotgun (WGS) entry which is preliminary data.</text>
</comment>
<evidence type="ECO:0000256" key="1">
    <source>
        <dbReference type="SAM" id="MobiDB-lite"/>
    </source>
</evidence>
<dbReference type="RefSeq" id="WP_345384633.1">
    <property type="nucleotide sequence ID" value="NZ_BAABIC010000036.1"/>
</dbReference>
<dbReference type="Proteomes" id="UP001500325">
    <property type="component" value="Unassembled WGS sequence"/>
</dbReference>
<keyword evidence="2" id="KW-1133">Transmembrane helix</keyword>
<proteinExistence type="predicted"/>
<keyword evidence="4" id="KW-1185">Reference proteome</keyword>
<evidence type="ECO:0000313" key="3">
    <source>
        <dbReference type="EMBL" id="GAA4713013.1"/>
    </source>
</evidence>
<organism evidence="3 4">
    <name type="scientific">Pseudonocardia yuanmonensis</name>
    <dbReference type="NCBI Taxonomy" id="1095914"/>
    <lineage>
        <taxon>Bacteria</taxon>
        <taxon>Bacillati</taxon>
        <taxon>Actinomycetota</taxon>
        <taxon>Actinomycetes</taxon>
        <taxon>Pseudonocardiales</taxon>
        <taxon>Pseudonocardiaceae</taxon>
        <taxon>Pseudonocardia</taxon>
    </lineage>
</organism>
<dbReference type="EMBL" id="BAABIC010000036">
    <property type="protein sequence ID" value="GAA4713013.1"/>
    <property type="molecule type" value="Genomic_DNA"/>
</dbReference>
<feature type="region of interest" description="Disordered" evidence="1">
    <location>
        <begin position="231"/>
        <end position="251"/>
    </location>
</feature>
<keyword evidence="2" id="KW-0472">Membrane</keyword>
<dbReference type="Pfam" id="PF06197">
    <property type="entry name" value="DUF998"/>
    <property type="match status" value="1"/>
</dbReference>
<name>A0ABP8XQB0_9PSEU</name>
<accession>A0ABP8XQB0</accession>
<sequence length="251" mass="26130">MERDTAAGRDTVGHGFALAGLAGSGIAVVLVLGLTLTVGQVDPIRRTISEYALLDGVKPVFDTGVLAFAAAVLCVLVALVRAGLVRSASGASAGLVLAAVGLGAVVVFEKTNWAVGPSVGGTIHRYASLVAFLALPIAAILVVRRFRRAAAVGPEPRPGARHAGWTRWLAVVSLLWFTPILVGFAQRPFTGVSWWRAVPLGLVERGLALTEVLVLVALAVWGLTAARRTPVAPPAPEAVGDSRIPREMSRD</sequence>
<feature type="transmembrane region" description="Helical" evidence="2">
    <location>
        <begin position="206"/>
        <end position="226"/>
    </location>
</feature>
<evidence type="ECO:0000256" key="2">
    <source>
        <dbReference type="SAM" id="Phobius"/>
    </source>
</evidence>
<keyword evidence="2" id="KW-0812">Transmembrane</keyword>
<feature type="transmembrane region" description="Helical" evidence="2">
    <location>
        <begin position="87"/>
        <end position="108"/>
    </location>
</feature>
<feature type="transmembrane region" description="Helical" evidence="2">
    <location>
        <begin position="12"/>
        <end position="39"/>
    </location>
</feature>
<reference evidence="4" key="1">
    <citation type="journal article" date="2019" name="Int. J. Syst. Evol. Microbiol.">
        <title>The Global Catalogue of Microorganisms (GCM) 10K type strain sequencing project: providing services to taxonomists for standard genome sequencing and annotation.</title>
        <authorList>
            <consortium name="The Broad Institute Genomics Platform"/>
            <consortium name="The Broad Institute Genome Sequencing Center for Infectious Disease"/>
            <person name="Wu L."/>
            <person name="Ma J."/>
        </authorList>
    </citation>
    <scope>NUCLEOTIDE SEQUENCE [LARGE SCALE GENOMIC DNA]</scope>
    <source>
        <strain evidence="4">JCM 18055</strain>
    </source>
</reference>
<feature type="transmembrane region" description="Helical" evidence="2">
    <location>
        <begin position="59"/>
        <end position="80"/>
    </location>
</feature>
<feature type="transmembrane region" description="Helical" evidence="2">
    <location>
        <begin position="164"/>
        <end position="186"/>
    </location>
</feature>
<gene>
    <name evidence="3" type="ORF">GCM10023215_64840</name>
</gene>
<evidence type="ECO:0000313" key="4">
    <source>
        <dbReference type="Proteomes" id="UP001500325"/>
    </source>
</evidence>
<protein>
    <submittedName>
        <fullName evidence="3">DUF998 domain-containing protein</fullName>
    </submittedName>
</protein>